<proteinExistence type="predicted"/>
<gene>
    <name evidence="3" type="ORF">VOLCADRAFT_89802</name>
</gene>
<evidence type="ECO:0000313" key="3">
    <source>
        <dbReference type="EMBL" id="EFJ49406.1"/>
    </source>
</evidence>
<feature type="compositionally biased region" description="Basic and acidic residues" evidence="1">
    <location>
        <begin position="2476"/>
        <end position="2491"/>
    </location>
</feature>
<dbReference type="eggNOG" id="ENOG502QQ2D">
    <property type="taxonomic scope" value="Eukaryota"/>
</dbReference>
<organism evidence="4">
    <name type="scientific">Volvox carteri f. nagariensis</name>
    <dbReference type="NCBI Taxonomy" id="3068"/>
    <lineage>
        <taxon>Eukaryota</taxon>
        <taxon>Viridiplantae</taxon>
        <taxon>Chlorophyta</taxon>
        <taxon>core chlorophytes</taxon>
        <taxon>Chlorophyceae</taxon>
        <taxon>CS clade</taxon>
        <taxon>Chlamydomonadales</taxon>
        <taxon>Volvocaceae</taxon>
        <taxon>Volvox</taxon>
    </lineage>
</organism>
<dbReference type="InParanoid" id="D8TSP2"/>
<feature type="region of interest" description="Disordered" evidence="1">
    <location>
        <begin position="2471"/>
        <end position="2504"/>
    </location>
</feature>
<feature type="compositionally biased region" description="Basic and acidic residues" evidence="1">
    <location>
        <begin position="2270"/>
        <end position="2286"/>
    </location>
</feature>
<accession>D8TSP2</accession>
<keyword evidence="2" id="KW-0812">Transmembrane</keyword>
<feature type="compositionally biased region" description="Polar residues" evidence="1">
    <location>
        <begin position="2492"/>
        <end position="2504"/>
    </location>
</feature>
<feature type="transmembrane region" description="Helical" evidence="2">
    <location>
        <begin position="1923"/>
        <end position="1946"/>
    </location>
</feature>
<dbReference type="OrthoDB" id="540650at2759"/>
<feature type="transmembrane region" description="Helical" evidence="2">
    <location>
        <begin position="1811"/>
        <end position="1833"/>
    </location>
</feature>
<feature type="region of interest" description="Disordered" evidence="1">
    <location>
        <begin position="2525"/>
        <end position="2547"/>
    </location>
</feature>
<feature type="region of interest" description="Disordered" evidence="1">
    <location>
        <begin position="1120"/>
        <end position="1146"/>
    </location>
</feature>
<dbReference type="RefSeq" id="XP_002949387.1">
    <property type="nucleotide sequence ID" value="XM_002949341.1"/>
</dbReference>
<sequence>MSKCTAAFNSLIITGGTLGNSLHNESTSPSTTRNLTRVRCSFLNSSGLTLNRSAINTASEMYFLTYSAVNSLGIAAEPRYRAVVFKSQCSIRGVAGVEAWCAPLLGSRSSLLTTADYSLLPPEDRTFSSSSSSGILTRLIKAFLQSPSESSSSGSSWTTSLSRSIASTQQLLTMGAITTIASTSPKSENALLIPTISYSPYGDIIAVYPDGGSIMIDPLAGHVQSTSFLDDSEIGRSYGILGDIIMAVQPSARGVYKSGSAGITAVSDDLSSSQVQADYNNSYVKDTLPPAISLPRSGELELLDASSNSSGGVAAMHDTTVVIVGSSWSDPGASVWDDVDGNLTARLHAFGVAAVDTSRPTSPGLPYSYKIEYQAADLAGNIAQPAYRFIRLVCPSNEAYCTDAEGLPACTSSGICNAPLPITSSTTGAPASAHSLATPIFINAANNLRQRPALTLTLTLTLVGPSEIRVRQGTSYDRCTVVSVPQQQPCDPGAVAFDALDGRLDLRVQMVLPLLIACNVPIGRAGNYTITFSVANSAGHTASVSRSLIVQPICPQGETLCSDAVSCSVEGVCMAAAAAVDVVGTSPGVLLQEDYMSTSGSASRSGASDITKVVPGTTKPQINLIINVAAPALVRLPRGWMYGPCPDSVDLSAPSTPFCEPGATAVDPIRAINLTDRVIVCPPQSCLRHSTADGDSNSTTAMISCPLELLMRQYTLGRTGLAGCGINTLAPTGTVYHIDFWVWDDAQPPNNATARRTVIITDPCIDKALPYFCPDQSGGYVCSPVTCTAASFLLSPTAAPGPNITLLPPDDVAFVEYGSVSSVYLGPCTSLSDTRSCGATAVGYLLPTSTTGNITVVDLTAQLSVINVTPCNMTSTVSSASCQSCSLEALAAGSSGCLPGVYTFQYSVVDDQGAAATANRTVVVYQKATINANLQLLRQVPQLTGVETANLPVDLLNSSHPEHKFAVEEIATRLTKYGVQSCDVDILSAMVDYPLGGFPPHINYSTSITVIISAAIHIYSPRGVHRSAAGLAFTAPFTGDKELQPQYRRRRRQLHNSNNDATTTKRLIAAAGGDGIYFPNDSGSRVWNNVFWLSGDEMALEQVVKDFWRGLAQRQLQELRKLEGGKPTHPPTSRPTDPPKGASTGFREQLQHRRSSRQLLQKTSLNSSELSTSLLGNLTASIASALNATFTNITVPPSPDLTAGYMESLVGLLQALLQKSDAINSKAVTLFTTFKPSSDEAAEATANTSYDMGNGGIATETALAALLADAASARNRTISRAAQVLDGFGDLTRLSMDAQQQLSDESGRLDLRLRELSEQTRAHTDRALYMAIVAASQQLADKNTDTGVMDPDCYRLQLTGFRTAFNLSRFSSSIELSSSHSYLVNDEARATKPLIINSSSNNAGGVTARKRYSGVRSSNRVIGGLLLHTTRRPFLLPRWHSSRSSASTGMLQQQPVGTCGGSKFAASLGSNNRCYLHDGRSDRQSCDTAACSSNAQQTYSAADDAPSISLAPYGVDPVFLRSSSLFREDLISQLNWYYNTSDPSQSGLSARRAAEMMRYLADGNYLNRQQTIDLTAELLAIFSLHAKPPCRVCWQVYNPARHAFAYFRAKFEWSGAGAIIGHLSTVGFPAMAYLKEGETLGSALSSILARELLPLWALVATFAAATISTVISTVLAAVRAAERLVMGVQCLMAFLHDLILVPSKIPLAALAAPDDRLVNHLAASPKERMAYPLINTNASLKARFLVMVMVMVMMMMMMMMMMMVMVMAAGIGINAPTNAGGPGRWLLPEDVTDLEALNEVLHNTRRLVDMWTMYGMLQAVAIVGLIAKLVMVLSFQARLGIICRTLMTMFTPVFHLVIIIVAVAAMIAAAANVVMGDHVAAVSSMGSSMGNTISILGNPAAIIDELKLLHSDDRHILPTAEHVAISLTIACKVLLLLYMLITYFFTTMGMIFMKQKHSDTWARARTVLQDLAMIVLPDLMRGLGKLLPVGRVAPSSLTAKRSRHFHQQKAACITKSAVTQQGDAAGTDDTGGVNITEHVAKRGQTLPAHPRFELLTAPTNKQLLRVLAAGGVHDLLCGAGLPKTWNGRVRAAKVHGGRLLIDKAAMRQLIRFAASSTTTAGATAAAAGLGTVHVPTETQAPASSTAVDANNNGSGEASREYTRAQLHTMKDRPFLVQMVAQNVMKHVGRTYGPLTPEFRKLEAEAVKKEQAVAAAAAQQGQKAFAVPSNRGGIVALKAHQYSQSGVMKGNDSVDGGCLSSGGNIGSSLQWREEQEVERRAASGEKSSNKEVDIHLSICESLNATVEYMARWQRGVHRWQATLLQCGMKSLAPNAPVSDRAGFAPVRLDDAVVEAQRERMEHEDVARRERNAVNATAAGEARLALTPQRGIRPVGRPLQQMSTSRSWMQSSACYQRTRWRPCVQQRISRIIQNLLGRFQSAKMVKTWKSMRYIYLSNQQLLTCLGATPGAPFVDRPPNLHDEDLPHSPRRTDSPQSPLTELQSSPSHLTMKQWCVRKSLLHQKLPQRQQGALNRQGSSNNSGEPNQPLSHLQVDITLSNLSVNHEEGSNDSTDWRHAHVGPPIFVRRWRSSVLGPLQSSAFALQLGQMHYAKPQTPKVQLSVVSDQPLLSGPSKVVAVAALDARSPCQGDTAAAVKIWSNACHDILAAEESAAAENPVCSFSSQPQQLYPTIQSTSH</sequence>
<dbReference type="EMBL" id="GL378335">
    <property type="protein sequence ID" value="EFJ49406.1"/>
    <property type="molecule type" value="Genomic_DNA"/>
</dbReference>
<feature type="transmembrane region" description="Helical" evidence="2">
    <location>
        <begin position="1655"/>
        <end position="1678"/>
    </location>
</feature>
<keyword evidence="4" id="KW-1185">Reference proteome</keyword>
<evidence type="ECO:0008006" key="5">
    <source>
        <dbReference type="Google" id="ProtNLM"/>
    </source>
</evidence>
<feature type="transmembrane region" description="Helical" evidence="2">
    <location>
        <begin position="1744"/>
        <end position="1773"/>
    </location>
</feature>
<feature type="transmembrane region" description="Helical" evidence="2">
    <location>
        <begin position="1853"/>
        <end position="1875"/>
    </location>
</feature>
<feature type="compositionally biased region" description="Pro residues" evidence="1">
    <location>
        <begin position="1128"/>
        <end position="1138"/>
    </location>
</feature>
<feature type="compositionally biased region" description="Polar residues" evidence="1">
    <location>
        <begin position="2138"/>
        <end position="2155"/>
    </location>
</feature>
<dbReference type="InterPro" id="IPR013783">
    <property type="entry name" value="Ig-like_fold"/>
</dbReference>
<feature type="region of interest" description="Disordered" evidence="1">
    <location>
        <begin position="2138"/>
        <end position="2159"/>
    </location>
</feature>
<evidence type="ECO:0000313" key="4">
    <source>
        <dbReference type="Proteomes" id="UP000001058"/>
    </source>
</evidence>
<reference evidence="3 4" key="1">
    <citation type="journal article" date="2010" name="Science">
        <title>Genomic analysis of organismal complexity in the multicellular green alga Volvox carteri.</title>
        <authorList>
            <person name="Prochnik S.E."/>
            <person name="Umen J."/>
            <person name="Nedelcu A.M."/>
            <person name="Hallmann A."/>
            <person name="Miller S.M."/>
            <person name="Nishii I."/>
            <person name="Ferris P."/>
            <person name="Kuo A."/>
            <person name="Mitros T."/>
            <person name="Fritz-Laylin L.K."/>
            <person name="Hellsten U."/>
            <person name="Chapman J."/>
            <person name="Simakov O."/>
            <person name="Rensing S.A."/>
            <person name="Terry A."/>
            <person name="Pangilinan J."/>
            <person name="Kapitonov V."/>
            <person name="Jurka J."/>
            <person name="Salamov A."/>
            <person name="Shapiro H."/>
            <person name="Schmutz J."/>
            <person name="Grimwood J."/>
            <person name="Lindquist E."/>
            <person name="Lucas S."/>
            <person name="Grigoriev I.V."/>
            <person name="Schmitt R."/>
            <person name="Kirk D."/>
            <person name="Rokhsar D.S."/>
        </authorList>
    </citation>
    <scope>NUCLEOTIDE SEQUENCE [LARGE SCALE GENOMIC DNA]</scope>
    <source>
        <strain evidence="4">f. Nagariensis / Eve</strain>
    </source>
</reference>
<dbReference type="STRING" id="3068.D8TSP2"/>
<keyword evidence="2" id="KW-1133">Transmembrane helix</keyword>
<keyword evidence="2" id="KW-0472">Membrane</keyword>
<dbReference type="Gene3D" id="2.60.40.10">
    <property type="entry name" value="Immunoglobulins"/>
    <property type="match status" value="2"/>
</dbReference>
<dbReference type="Proteomes" id="UP000001058">
    <property type="component" value="Unassembled WGS sequence"/>
</dbReference>
<dbReference type="KEGG" id="vcn:VOLCADRAFT_89802"/>
<feature type="region of interest" description="Disordered" evidence="1">
    <location>
        <begin position="2264"/>
        <end position="2286"/>
    </location>
</feature>
<evidence type="ECO:0000256" key="2">
    <source>
        <dbReference type="SAM" id="Phobius"/>
    </source>
</evidence>
<dbReference type="GeneID" id="9618674"/>
<evidence type="ECO:0000256" key="1">
    <source>
        <dbReference type="SAM" id="MobiDB-lite"/>
    </source>
</evidence>
<protein>
    <recommendedName>
        <fullName evidence="5">Polycystin cation channel PKD1/PKD2 domain-containing protein</fullName>
    </recommendedName>
</protein>
<name>D8TSP2_VOLCA</name>